<feature type="compositionally biased region" description="Basic and acidic residues" evidence="6">
    <location>
        <begin position="231"/>
        <end position="246"/>
    </location>
</feature>
<dbReference type="GO" id="GO:0004713">
    <property type="term" value="F:protein tyrosine kinase activity"/>
    <property type="evidence" value="ECO:0007669"/>
    <property type="project" value="TreeGrafter"/>
</dbReference>
<protein>
    <recommendedName>
        <fullName evidence="8">Polysaccharide chain length determinant N-terminal domain-containing protein</fullName>
    </recommendedName>
</protein>
<comment type="subcellular location">
    <subcellularLocation>
        <location evidence="1">Cell membrane</location>
        <topology evidence="1">Multi-pass membrane protein</topology>
    </subcellularLocation>
</comment>
<dbReference type="KEGG" id="lha:LHA_1192"/>
<dbReference type="SUPFAM" id="SSF160355">
    <property type="entry name" value="Bacterial polysaccharide co-polymerase-like"/>
    <property type="match status" value="1"/>
</dbReference>
<dbReference type="Gene3D" id="3.30.1890.10">
    <property type="entry name" value="FepE-like"/>
    <property type="match status" value="1"/>
</dbReference>
<keyword evidence="5 7" id="KW-0472">Membrane</keyword>
<reference evidence="10" key="1">
    <citation type="submission" date="2014-09" db="EMBL/GenBank/DDBJ databases">
        <authorList>
            <person name="Gomez-Valero L."/>
        </authorList>
    </citation>
    <scope>NUCLEOTIDE SEQUENCE [LARGE SCALE GENOMIC DNA]</scope>
    <source>
        <strain evidence="10">ATCC35250</strain>
    </source>
</reference>
<evidence type="ECO:0000256" key="6">
    <source>
        <dbReference type="SAM" id="MobiDB-lite"/>
    </source>
</evidence>
<evidence type="ECO:0000256" key="7">
    <source>
        <dbReference type="SAM" id="Phobius"/>
    </source>
</evidence>
<proteinExistence type="predicted"/>
<dbReference type="PANTHER" id="PTHR32309">
    <property type="entry name" value="TYROSINE-PROTEIN KINASE"/>
    <property type="match status" value="1"/>
</dbReference>
<evidence type="ECO:0000259" key="8">
    <source>
        <dbReference type="Pfam" id="PF02706"/>
    </source>
</evidence>
<dbReference type="PANTHER" id="PTHR32309:SF13">
    <property type="entry name" value="FERRIC ENTEROBACTIN TRANSPORT PROTEIN FEPE"/>
    <property type="match status" value="1"/>
</dbReference>
<evidence type="ECO:0000313" key="9">
    <source>
        <dbReference type="EMBL" id="CEK10247.1"/>
    </source>
</evidence>
<keyword evidence="2" id="KW-1003">Cell membrane</keyword>
<accession>A0A0A8UT35</accession>
<dbReference type="HOGENOM" id="CLU_060925_1_0_6"/>
<feature type="domain" description="Polysaccharide chain length determinant N-terminal" evidence="8">
    <location>
        <begin position="12"/>
        <end position="101"/>
    </location>
</feature>
<evidence type="ECO:0000313" key="10">
    <source>
        <dbReference type="Proteomes" id="UP000032803"/>
    </source>
</evidence>
<name>A0A0A8UT35_LEGHA</name>
<dbReference type="InterPro" id="IPR003856">
    <property type="entry name" value="LPS_length_determ_N"/>
</dbReference>
<dbReference type="RefSeq" id="WP_045105655.1">
    <property type="nucleotide sequence ID" value="NZ_LN681225.1"/>
</dbReference>
<feature type="transmembrane region" description="Helical" evidence="7">
    <location>
        <begin position="295"/>
        <end position="314"/>
    </location>
</feature>
<evidence type="ECO:0000256" key="4">
    <source>
        <dbReference type="ARBA" id="ARBA00022989"/>
    </source>
</evidence>
<gene>
    <name evidence="9" type="ORF">LHA_1192</name>
</gene>
<sequence length="326" mass="36789">MKKQSIATYDPEIELIALFKLFWVKKWFIIGITIICTLVGVVLTHSIKPIYEAKGIFIPPITSDLAELALGKTETTAIKPLNITDAYNIFKGIILADSIKQSFLKRFQTNNNESLVSITATLESAGRFGVVVKATNRNDALRYAKEFSETLQNEARAKVAASINQELKSYQTYYQREIALAKQHAREEREDQIVRLKEALKIAKSLNAEKPAINTLSDADISNPSYTRGSKSLEEEINSLEKRSSDEPFSPRLRKLEFEYESLTTIKPNMKNILLARLDGDIVVSDNSISHKREILLILSVLIGFLIGCAFVLFRNYNLVLNSPRE</sequence>
<dbReference type="InterPro" id="IPR050445">
    <property type="entry name" value="Bact_polysacc_biosynth/exp"/>
</dbReference>
<dbReference type="GO" id="GO:0005886">
    <property type="term" value="C:plasma membrane"/>
    <property type="evidence" value="ECO:0007669"/>
    <property type="project" value="UniProtKB-SubCell"/>
</dbReference>
<keyword evidence="10" id="KW-1185">Reference proteome</keyword>
<dbReference type="Pfam" id="PF02706">
    <property type="entry name" value="Wzz"/>
    <property type="match status" value="1"/>
</dbReference>
<dbReference type="EMBL" id="LN681225">
    <property type="protein sequence ID" value="CEK10247.1"/>
    <property type="molecule type" value="Genomic_DNA"/>
</dbReference>
<feature type="region of interest" description="Disordered" evidence="6">
    <location>
        <begin position="224"/>
        <end position="247"/>
    </location>
</feature>
<dbReference type="AlphaFoldDB" id="A0A0A8UT35"/>
<keyword evidence="4 7" id="KW-1133">Transmembrane helix</keyword>
<keyword evidence="3 7" id="KW-0812">Transmembrane</keyword>
<evidence type="ECO:0000256" key="1">
    <source>
        <dbReference type="ARBA" id="ARBA00004651"/>
    </source>
</evidence>
<dbReference type="STRING" id="449.LHA_1192"/>
<evidence type="ECO:0000256" key="3">
    <source>
        <dbReference type="ARBA" id="ARBA00022692"/>
    </source>
</evidence>
<organism evidence="9 10">
    <name type="scientific">Legionella hackeliae</name>
    <dbReference type="NCBI Taxonomy" id="449"/>
    <lineage>
        <taxon>Bacteria</taxon>
        <taxon>Pseudomonadati</taxon>
        <taxon>Pseudomonadota</taxon>
        <taxon>Gammaproteobacteria</taxon>
        <taxon>Legionellales</taxon>
        <taxon>Legionellaceae</taxon>
        <taxon>Legionella</taxon>
    </lineage>
</organism>
<evidence type="ECO:0000256" key="2">
    <source>
        <dbReference type="ARBA" id="ARBA00022475"/>
    </source>
</evidence>
<dbReference type="OrthoDB" id="5654334at2"/>
<dbReference type="PATRIC" id="fig|449.7.peg.3204"/>
<evidence type="ECO:0000256" key="5">
    <source>
        <dbReference type="ARBA" id="ARBA00023136"/>
    </source>
</evidence>
<feature type="transmembrane region" description="Helical" evidence="7">
    <location>
        <begin position="27"/>
        <end position="47"/>
    </location>
</feature>
<dbReference type="Proteomes" id="UP000032803">
    <property type="component" value="Chromosome I"/>
</dbReference>